<evidence type="ECO:0000259" key="1">
    <source>
        <dbReference type="Pfam" id="PF13643"/>
    </source>
</evidence>
<reference evidence="2" key="1">
    <citation type="submission" date="2021-12" db="EMBL/GenBank/DDBJ databases">
        <title>Discovery of the Pendulisporaceae a myxobacterial family with distinct sporulation behavior and unique specialized metabolism.</title>
        <authorList>
            <person name="Garcia R."/>
            <person name="Popoff A."/>
            <person name="Bader C.D."/>
            <person name="Loehr J."/>
            <person name="Walesch S."/>
            <person name="Walt C."/>
            <person name="Boldt J."/>
            <person name="Bunk B."/>
            <person name="Haeckl F.J.F.P.J."/>
            <person name="Gunesch A.P."/>
            <person name="Birkelbach J."/>
            <person name="Nuebel U."/>
            <person name="Pietschmann T."/>
            <person name="Bach T."/>
            <person name="Mueller R."/>
        </authorList>
    </citation>
    <scope>NUCLEOTIDE SEQUENCE</scope>
    <source>
        <strain evidence="2">MSr11367</strain>
    </source>
</reference>
<sequence length="149" mass="16396">MLYLDGDPPVVYPPAMPRQVSEHVPAAIREEAHDAQRCLVNGIWRPAALMARRALEAACDDKSGGQATGMLAAKLKWLKENALITNRLYEQAEPLRVVGNSAAHGGPEITEDDAITTLEVLRRVLEALYDDEKIGDDVKAKHAYVKKKP</sequence>
<keyword evidence="3" id="KW-1185">Reference proteome</keyword>
<proteinExistence type="predicted"/>
<organism evidence="2 3">
    <name type="scientific">Pendulispora rubella</name>
    <dbReference type="NCBI Taxonomy" id="2741070"/>
    <lineage>
        <taxon>Bacteria</taxon>
        <taxon>Pseudomonadati</taxon>
        <taxon>Myxococcota</taxon>
        <taxon>Myxococcia</taxon>
        <taxon>Myxococcales</taxon>
        <taxon>Sorangiineae</taxon>
        <taxon>Pendulisporaceae</taxon>
        <taxon>Pendulispora</taxon>
    </lineage>
</organism>
<name>A0ABZ2KSW0_9BACT</name>
<protein>
    <submittedName>
        <fullName evidence="2">DUF4145 domain-containing protein</fullName>
    </submittedName>
</protein>
<gene>
    <name evidence="2" type="ORF">LVJ94_33140</name>
</gene>
<evidence type="ECO:0000313" key="3">
    <source>
        <dbReference type="Proteomes" id="UP001374803"/>
    </source>
</evidence>
<feature type="domain" description="DUF4145" evidence="1">
    <location>
        <begin position="35"/>
        <end position="121"/>
    </location>
</feature>
<dbReference type="InterPro" id="IPR025285">
    <property type="entry name" value="DUF4145"/>
</dbReference>
<dbReference type="Pfam" id="PF13643">
    <property type="entry name" value="DUF4145"/>
    <property type="match status" value="1"/>
</dbReference>
<dbReference type="EMBL" id="CP089983">
    <property type="protein sequence ID" value="WXB01749.1"/>
    <property type="molecule type" value="Genomic_DNA"/>
</dbReference>
<evidence type="ECO:0000313" key="2">
    <source>
        <dbReference type="EMBL" id="WXB01749.1"/>
    </source>
</evidence>
<accession>A0ABZ2KSW0</accession>
<dbReference type="Proteomes" id="UP001374803">
    <property type="component" value="Chromosome"/>
</dbReference>
<dbReference type="RefSeq" id="WP_394831368.1">
    <property type="nucleotide sequence ID" value="NZ_CP089929.1"/>
</dbReference>